<dbReference type="Proteomes" id="UP000321155">
    <property type="component" value="Unassembled WGS sequence"/>
</dbReference>
<sequence>MTTDRETPQARPGGRSRLQQRFGPRTGAVRTDAKASGFGRLVVVVYGVFSLSAGVRSLYQILTDFPAAPLPYLLSALAAAVYVLATVALARPGARWHRAATAAVLVELAGVLGVGLLSVLAPQLFPEQSVWSHFGAGYGYVPLVLPFVGLVWLWRSRPGRPRA</sequence>
<reference evidence="3 4" key="1">
    <citation type="submission" date="2019-07" db="EMBL/GenBank/DDBJ databases">
        <title>Whole genome shotgun sequence of Kocuria flava NBRC 107626.</title>
        <authorList>
            <person name="Hosoyama A."/>
            <person name="Uohara A."/>
            <person name="Ohji S."/>
            <person name="Ichikawa N."/>
        </authorList>
    </citation>
    <scope>NUCLEOTIDE SEQUENCE [LARGE SCALE GENOMIC DNA]</scope>
    <source>
        <strain evidence="3 4">NBRC 107626</strain>
    </source>
</reference>
<gene>
    <name evidence="3" type="ORF">KFL01_28310</name>
</gene>
<evidence type="ECO:0000256" key="1">
    <source>
        <dbReference type="SAM" id="MobiDB-lite"/>
    </source>
</evidence>
<organism evidence="3 4">
    <name type="scientific">Kocuria flava</name>
    <dbReference type="NCBI Taxonomy" id="446860"/>
    <lineage>
        <taxon>Bacteria</taxon>
        <taxon>Bacillati</taxon>
        <taxon>Actinomycetota</taxon>
        <taxon>Actinomycetes</taxon>
        <taxon>Micrococcales</taxon>
        <taxon>Micrococcaceae</taxon>
        <taxon>Kocuria</taxon>
    </lineage>
</organism>
<comment type="caution">
    <text evidence="3">The sequence shown here is derived from an EMBL/GenBank/DDBJ whole genome shotgun (WGS) entry which is preliminary data.</text>
</comment>
<proteinExistence type="predicted"/>
<dbReference type="EMBL" id="BJZR01000128">
    <property type="protein sequence ID" value="GEO93525.1"/>
    <property type="molecule type" value="Genomic_DNA"/>
</dbReference>
<keyword evidence="4" id="KW-1185">Reference proteome</keyword>
<dbReference type="RefSeq" id="WP_186815375.1">
    <property type="nucleotide sequence ID" value="NZ_BJZR01000128.1"/>
</dbReference>
<evidence type="ECO:0000313" key="4">
    <source>
        <dbReference type="Proteomes" id="UP000321155"/>
    </source>
</evidence>
<feature type="transmembrane region" description="Helical" evidence="2">
    <location>
        <begin position="102"/>
        <end position="125"/>
    </location>
</feature>
<evidence type="ECO:0000313" key="3">
    <source>
        <dbReference type="EMBL" id="GEO93525.1"/>
    </source>
</evidence>
<feature type="region of interest" description="Disordered" evidence="1">
    <location>
        <begin position="1"/>
        <end position="28"/>
    </location>
</feature>
<feature type="transmembrane region" description="Helical" evidence="2">
    <location>
        <begin position="38"/>
        <end position="59"/>
    </location>
</feature>
<name>A0ABQ0X835_9MICC</name>
<feature type="transmembrane region" description="Helical" evidence="2">
    <location>
        <begin position="137"/>
        <end position="154"/>
    </location>
</feature>
<keyword evidence="2" id="KW-0472">Membrane</keyword>
<accession>A0ABQ0X835</accession>
<evidence type="ECO:0000256" key="2">
    <source>
        <dbReference type="SAM" id="Phobius"/>
    </source>
</evidence>
<keyword evidence="2" id="KW-0812">Transmembrane</keyword>
<protein>
    <recommendedName>
        <fullName evidence="5">Integral membrane protein</fullName>
    </recommendedName>
</protein>
<feature type="transmembrane region" description="Helical" evidence="2">
    <location>
        <begin position="71"/>
        <end position="90"/>
    </location>
</feature>
<keyword evidence="2" id="KW-1133">Transmembrane helix</keyword>
<evidence type="ECO:0008006" key="5">
    <source>
        <dbReference type="Google" id="ProtNLM"/>
    </source>
</evidence>